<dbReference type="AlphaFoldDB" id="A0A8J3QK96"/>
<comment type="similarity">
    <text evidence="1">Belongs to the YciI family.</text>
</comment>
<keyword evidence="4" id="KW-1185">Reference proteome</keyword>
<feature type="domain" description="YCII-related" evidence="2">
    <location>
        <begin position="1"/>
        <end position="112"/>
    </location>
</feature>
<dbReference type="RefSeq" id="WP_203915021.1">
    <property type="nucleotide sequence ID" value="NZ_BONY01000127.1"/>
</dbReference>
<organism evidence="3 4">
    <name type="scientific">Rhizocola hellebori</name>
    <dbReference type="NCBI Taxonomy" id="1392758"/>
    <lineage>
        <taxon>Bacteria</taxon>
        <taxon>Bacillati</taxon>
        <taxon>Actinomycetota</taxon>
        <taxon>Actinomycetes</taxon>
        <taxon>Micromonosporales</taxon>
        <taxon>Micromonosporaceae</taxon>
        <taxon>Rhizocola</taxon>
    </lineage>
</organism>
<evidence type="ECO:0000313" key="4">
    <source>
        <dbReference type="Proteomes" id="UP000612899"/>
    </source>
</evidence>
<comment type="caution">
    <text evidence="3">The sequence shown here is derived from an EMBL/GenBank/DDBJ whole genome shotgun (WGS) entry which is preliminary data.</text>
</comment>
<protein>
    <recommendedName>
        <fullName evidence="2">YCII-related domain-containing protein</fullName>
    </recommendedName>
</protein>
<accession>A0A8J3QK96</accession>
<evidence type="ECO:0000259" key="2">
    <source>
        <dbReference type="Pfam" id="PF03795"/>
    </source>
</evidence>
<sequence>MRYMLLHHGDENLALSPEEDAQVQHQLAMWIEEMVGRGVIVHGDRLRPTAETTSVRVRDEEIVVFDGPFAETKEQMGGYDIIEVASLDEAIEVASKHPVARLGTVEVRAFWPL</sequence>
<dbReference type="Gene3D" id="3.30.70.1060">
    <property type="entry name" value="Dimeric alpha+beta barrel"/>
    <property type="match status" value="1"/>
</dbReference>
<evidence type="ECO:0000313" key="3">
    <source>
        <dbReference type="EMBL" id="GIH11299.1"/>
    </source>
</evidence>
<dbReference type="SUPFAM" id="SSF54909">
    <property type="entry name" value="Dimeric alpha+beta barrel"/>
    <property type="match status" value="1"/>
</dbReference>
<reference evidence="3" key="1">
    <citation type="submission" date="2021-01" db="EMBL/GenBank/DDBJ databases">
        <title>Whole genome shotgun sequence of Rhizocola hellebori NBRC 109834.</title>
        <authorList>
            <person name="Komaki H."/>
            <person name="Tamura T."/>
        </authorList>
    </citation>
    <scope>NUCLEOTIDE SEQUENCE</scope>
    <source>
        <strain evidence="3">NBRC 109834</strain>
    </source>
</reference>
<gene>
    <name evidence="3" type="ORF">Rhe02_93660</name>
</gene>
<evidence type="ECO:0000256" key="1">
    <source>
        <dbReference type="ARBA" id="ARBA00007689"/>
    </source>
</evidence>
<dbReference type="PANTHER" id="PTHR35174">
    <property type="entry name" value="BLL7171 PROTEIN-RELATED"/>
    <property type="match status" value="1"/>
</dbReference>
<dbReference type="EMBL" id="BONY01000127">
    <property type="protein sequence ID" value="GIH11299.1"/>
    <property type="molecule type" value="Genomic_DNA"/>
</dbReference>
<dbReference type="PANTHER" id="PTHR35174:SF3">
    <property type="entry name" value="BLL7171 PROTEIN"/>
    <property type="match status" value="1"/>
</dbReference>
<dbReference type="InterPro" id="IPR005545">
    <property type="entry name" value="YCII"/>
</dbReference>
<proteinExistence type="inferred from homology"/>
<dbReference type="Proteomes" id="UP000612899">
    <property type="component" value="Unassembled WGS sequence"/>
</dbReference>
<name>A0A8J3QK96_9ACTN</name>
<dbReference type="Pfam" id="PF03795">
    <property type="entry name" value="YCII"/>
    <property type="match status" value="1"/>
</dbReference>
<dbReference type="InterPro" id="IPR011008">
    <property type="entry name" value="Dimeric_a/b-barrel"/>
</dbReference>